<dbReference type="AlphaFoldDB" id="A3ZP50"/>
<evidence type="ECO:0000256" key="1">
    <source>
        <dbReference type="SAM" id="MobiDB-lite"/>
    </source>
</evidence>
<feature type="domain" description="DUF7380" evidence="3">
    <location>
        <begin position="21"/>
        <end position="181"/>
    </location>
</feature>
<dbReference type="Pfam" id="PF24098">
    <property type="entry name" value="DUF7380"/>
    <property type="match status" value="1"/>
</dbReference>
<dbReference type="InterPro" id="IPR025209">
    <property type="entry name" value="DUF4209"/>
</dbReference>
<feature type="region of interest" description="Disordered" evidence="1">
    <location>
        <begin position="592"/>
        <end position="612"/>
    </location>
</feature>
<dbReference type="EMBL" id="AANZ01000004">
    <property type="protein sequence ID" value="EAQ81524.1"/>
    <property type="molecule type" value="Genomic_DNA"/>
</dbReference>
<evidence type="ECO:0000259" key="3">
    <source>
        <dbReference type="Pfam" id="PF24098"/>
    </source>
</evidence>
<reference evidence="4 5" key="1">
    <citation type="submission" date="2006-02" db="EMBL/GenBank/DDBJ databases">
        <authorList>
            <person name="Amann R."/>
            <person name="Ferriera S."/>
            <person name="Johnson J."/>
            <person name="Kravitz S."/>
            <person name="Halpern A."/>
            <person name="Remington K."/>
            <person name="Beeson K."/>
            <person name="Tran B."/>
            <person name="Rogers Y.-H."/>
            <person name="Friedman R."/>
            <person name="Venter J.C."/>
        </authorList>
    </citation>
    <scope>NUCLEOTIDE SEQUENCE [LARGE SCALE GENOMIC DNA]</scope>
    <source>
        <strain evidence="4 5">DSM 3645</strain>
    </source>
</reference>
<feature type="domain" description="DUF4209" evidence="2">
    <location>
        <begin position="489"/>
        <end position="580"/>
    </location>
</feature>
<accession>A3ZP50</accession>
<proteinExistence type="predicted"/>
<dbReference type="STRING" id="314230.DSM3645_28122"/>
<dbReference type="HOGENOM" id="CLU_031788_1_0_0"/>
<gene>
    <name evidence="4" type="ORF">DSM3645_28122</name>
</gene>
<dbReference type="Pfam" id="PF13910">
    <property type="entry name" value="DUF4209"/>
    <property type="match status" value="1"/>
</dbReference>
<evidence type="ECO:0000313" key="4">
    <source>
        <dbReference type="EMBL" id="EAQ81524.1"/>
    </source>
</evidence>
<evidence type="ECO:0000259" key="2">
    <source>
        <dbReference type="Pfam" id="PF13910"/>
    </source>
</evidence>
<sequence length="612" mass="68442">MSAEFAELDTPSWVSAILDQFEKAKFFDETDVAGQIYAAAKEIESPTAEEKKAADAECWAFNFYPQAPHELSEWKTHFGPAVVMGDFRNPDLAWIDQAVVKYWEKRMAVAKHPLLRARYAGLVWDLSKVACSLKAPIDAARITIDGYVAAAALADSDSAMQASDRLERGIQLAVSIRDTPRAEQARDALVDLFTRVNETWGWVTLYDFFEDSPKIKLTDAQRDAVVAGLEAHVTEVAGKPEGIDPGGSLHVAARLVRHYQRLSRQPDADRVVLACGKAAERFAATVDHTRAYFWLDQVFRFYRINGLDAEAELVQMKARRRGEQARGEAKPISADVEVPPDELEKFLTELTDGGLDTALQSIAGHFVPHLDTLRDRLKRFRKEFPMGTMWPIAKMAEGQMVGQIGSIDADPDGALLNAVADEIRHGKFFLEKSLDRLRERYSITADQIVDFLFESVAFTMGFRSIIHQGVEAYLAGDHPKAISLLVPQIENGLRFLLPLVGRPPNKPKRGNQPGMTEKTLTDILEYEPAIKEKFGEDAHLYMVAFLADSRGLNIRNRMCHGLMMEEDFNRWVSDRVLHTMLLLGMCRRKKAPAATPPEAKNFEESGGNHGEG</sequence>
<dbReference type="OrthoDB" id="1123152at2"/>
<dbReference type="Proteomes" id="UP000004358">
    <property type="component" value="Unassembled WGS sequence"/>
</dbReference>
<evidence type="ECO:0000313" key="5">
    <source>
        <dbReference type="Proteomes" id="UP000004358"/>
    </source>
</evidence>
<dbReference type="eggNOG" id="COG1384">
    <property type="taxonomic scope" value="Bacteria"/>
</dbReference>
<comment type="caution">
    <text evidence="4">The sequence shown here is derived from an EMBL/GenBank/DDBJ whole genome shotgun (WGS) entry which is preliminary data.</text>
</comment>
<name>A3ZP50_9BACT</name>
<organism evidence="4 5">
    <name type="scientific">Blastopirellula marina DSM 3645</name>
    <dbReference type="NCBI Taxonomy" id="314230"/>
    <lineage>
        <taxon>Bacteria</taxon>
        <taxon>Pseudomonadati</taxon>
        <taxon>Planctomycetota</taxon>
        <taxon>Planctomycetia</taxon>
        <taxon>Pirellulales</taxon>
        <taxon>Pirellulaceae</taxon>
        <taxon>Blastopirellula</taxon>
    </lineage>
</organism>
<dbReference type="RefSeq" id="WP_002653517.1">
    <property type="nucleotide sequence ID" value="NZ_CH672376.1"/>
</dbReference>
<protein>
    <submittedName>
        <fullName evidence="4">Uncharacterized protein</fullName>
    </submittedName>
</protein>
<dbReference type="InterPro" id="IPR055804">
    <property type="entry name" value="DUF7380"/>
</dbReference>